<dbReference type="AlphaFoldDB" id="A0A1Q9BVB5"/>
<name>A0A1Q9BVB5_SYMMI</name>
<dbReference type="EMBL" id="LSRX01003421">
    <property type="protein sequence ID" value="OLP74638.1"/>
    <property type="molecule type" value="Genomic_DNA"/>
</dbReference>
<keyword evidence="2" id="KW-1185">Reference proteome</keyword>
<evidence type="ECO:0000313" key="2">
    <source>
        <dbReference type="Proteomes" id="UP000186817"/>
    </source>
</evidence>
<organism evidence="1 2">
    <name type="scientific">Symbiodinium microadriaticum</name>
    <name type="common">Dinoflagellate</name>
    <name type="synonym">Zooxanthella microadriatica</name>
    <dbReference type="NCBI Taxonomy" id="2951"/>
    <lineage>
        <taxon>Eukaryota</taxon>
        <taxon>Sar</taxon>
        <taxon>Alveolata</taxon>
        <taxon>Dinophyceae</taxon>
        <taxon>Suessiales</taxon>
        <taxon>Symbiodiniaceae</taxon>
        <taxon>Symbiodinium</taxon>
    </lineage>
</organism>
<sequence>MQRTGNLIQVEALYREGESAGEKVLGSTGGRGGLLAALLAPRIHERRHWAASVRAE</sequence>
<reference evidence="1 2" key="1">
    <citation type="submission" date="2016-02" db="EMBL/GenBank/DDBJ databases">
        <title>Genome analysis of coral dinoflagellate symbionts highlights evolutionary adaptations to a symbiotic lifestyle.</title>
        <authorList>
            <person name="Aranda M."/>
            <person name="Li Y."/>
            <person name="Liew Y.J."/>
            <person name="Baumgarten S."/>
            <person name="Simakov O."/>
            <person name="Wilson M."/>
            <person name="Piel J."/>
            <person name="Ashoor H."/>
            <person name="Bougouffa S."/>
            <person name="Bajic V.B."/>
            <person name="Ryu T."/>
            <person name="Ravasi T."/>
            <person name="Bayer T."/>
            <person name="Micklem G."/>
            <person name="Kim H."/>
            <person name="Bhak J."/>
            <person name="Lajeunesse T.C."/>
            <person name="Voolstra C.R."/>
        </authorList>
    </citation>
    <scope>NUCLEOTIDE SEQUENCE [LARGE SCALE GENOMIC DNA]</scope>
    <source>
        <strain evidence="1 2">CCMP2467</strain>
    </source>
</reference>
<comment type="caution">
    <text evidence="1">The sequence shown here is derived from an EMBL/GenBank/DDBJ whole genome shotgun (WGS) entry which is preliminary data.</text>
</comment>
<feature type="non-terminal residue" evidence="1">
    <location>
        <position position="56"/>
    </location>
</feature>
<dbReference type="Proteomes" id="UP000186817">
    <property type="component" value="Unassembled WGS sequence"/>
</dbReference>
<gene>
    <name evidence="1" type="ORF">AK812_SmicGene45769</name>
</gene>
<proteinExistence type="predicted"/>
<accession>A0A1Q9BVB5</accession>
<evidence type="ECO:0000313" key="1">
    <source>
        <dbReference type="EMBL" id="OLP74638.1"/>
    </source>
</evidence>
<protein>
    <submittedName>
        <fullName evidence="1">Uncharacterized protein</fullName>
    </submittedName>
</protein>